<accession>A0AAE1IH39</accession>
<dbReference type="InterPro" id="IPR050729">
    <property type="entry name" value="Rho-GAP"/>
</dbReference>
<feature type="compositionally biased region" description="Polar residues" evidence="4">
    <location>
        <begin position="532"/>
        <end position="576"/>
    </location>
</feature>
<dbReference type="RefSeq" id="XP_062757347.1">
    <property type="nucleotide sequence ID" value="XM_062898181.1"/>
</dbReference>
<evidence type="ECO:0000313" key="8">
    <source>
        <dbReference type="Proteomes" id="UP001273209"/>
    </source>
</evidence>
<dbReference type="Proteomes" id="UP001273209">
    <property type="component" value="Unassembled WGS sequence"/>
</dbReference>
<feature type="domain" description="Rho-GAP" evidence="5">
    <location>
        <begin position="709"/>
        <end position="901"/>
    </location>
</feature>
<feature type="compositionally biased region" description="Polar residues" evidence="4">
    <location>
        <begin position="608"/>
        <end position="633"/>
    </location>
</feature>
<feature type="domain" description="F-BAR" evidence="6">
    <location>
        <begin position="213"/>
        <end position="494"/>
    </location>
</feature>
<feature type="region of interest" description="Disordered" evidence="4">
    <location>
        <begin position="106"/>
        <end position="170"/>
    </location>
</feature>
<feature type="compositionally biased region" description="Low complexity" evidence="4">
    <location>
        <begin position="592"/>
        <end position="601"/>
    </location>
</feature>
<evidence type="ECO:0000259" key="5">
    <source>
        <dbReference type="PROSITE" id="PS50238"/>
    </source>
</evidence>
<evidence type="ECO:0000256" key="1">
    <source>
        <dbReference type="ARBA" id="ARBA00022468"/>
    </source>
</evidence>
<feature type="region of interest" description="Disordered" evidence="4">
    <location>
        <begin position="19"/>
        <end position="49"/>
    </location>
</feature>
<dbReference type="PROSITE" id="PS51741">
    <property type="entry name" value="F_BAR"/>
    <property type="match status" value="1"/>
</dbReference>
<evidence type="ECO:0000313" key="7">
    <source>
        <dbReference type="EMBL" id="KAK4077512.1"/>
    </source>
</evidence>
<feature type="compositionally biased region" description="Polar residues" evidence="4">
    <location>
        <begin position="117"/>
        <end position="134"/>
    </location>
</feature>
<dbReference type="AlphaFoldDB" id="A0AAE1IH39"/>
<keyword evidence="8" id="KW-1185">Reference proteome</keyword>
<dbReference type="GO" id="GO:0005938">
    <property type="term" value="C:cell cortex"/>
    <property type="evidence" value="ECO:0007669"/>
    <property type="project" value="UniProtKB-ARBA"/>
</dbReference>
<dbReference type="PANTHER" id="PTHR23176:SF136">
    <property type="entry name" value="RHO GTPASE ACTIVATOR (RGD1)"/>
    <property type="match status" value="1"/>
</dbReference>
<dbReference type="InterPro" id="IPR000198">
    <property type="entry name" value="RhoGAP_dom"/>
</dbReference>
<feature type="region of interest" description="Disordered" evidence="4">
    <location>
        <begin position="506"/>
        <end position="699"/>
    </location>
</feature>
<dbReference type="InterPro" id="IPR001060">
    <property type="entry name" value="FCH_dom"/>
</dbReference>
<dbReference type="SMART" id="SM00324">
    <property type="entry name" value="RhoGAP"/>
    <property type="match status" value="1"/>
</dbReference>
<feature type="compositionally biased region" description="Gly residues" evidence="4">
    <location>
        <begin position="578"/>
        <end position="587"/>
    </location>
</feature>
<protein>
    <submittedName>
        <fullName evidence="7">Uncharacterized protein</fullName>
    </submittedName>
</protein>
<keyword evidence="1" id="KW-0343">GTPase activation</keyword>
<proteinExistence type="predicted"/>
<dbReference type="SUPFAM" id="SSF103657">
    <property type="entry name" value="BAR/IMD domain-like"/>
    <property type="match status" value="1"/>
</dbReference>
<dbReference type="Pfam" id="PF00620">
    <property type="entry name" value="RhoGAP"/>
    <property type="match status" value="1"/>
</dbReference>
<dbReference type="InterPro" id="IPR008936">
    <property type="entry name" value="Rho_GTPase_activation_prot"/>
</dbReference>
<feature type="coiled-coil region" evidence="3">
    <location>
        <begin position="307"/>
        <end position="362"/>
    </location>
</feature>
<dbReference type="GeneID" id="87918086"/>
<evidence type="ECO:0000256" key="2">
    <source>
        <dbReference type="PROSITE-ProRule" id="PRU01077"/>
    </source>
</evidence>
<dbReference type="GO" id="GO:0007165">
    <property type="term" value="P:signal transduction"/>
    <property type="evidence" value="ECO:0007669"/>
    <property type="project" value="InterPro"/>
</dbReference>
<dbReference type="Pfam" id="PF00611">
    <property type="entry name" value="FCH"/>
    <property type="match status" value="1"/>
</dbReference>
<comment type="caution">
    <text evidence="7">The sequence shown here is derived from an EMBL/GenBank/DDBJ whole genome shotgun (WGS) entry which is preliminary data.</text>
</comment>
<dbReference type="Gene3D" id="1.20.1270.60">
    <property type="entry name" value="Arfaptin homology (AH) domain/BAR domain"/>
    <property type="match status" value="1"/>
</dbReference>
<dbReference type="EMBL" id="JAWRVG010000011">
    <property type="protein sequence ID" value="KAK4077512.1"/>
    <property type="molecule type" value="Genomic_DNA"/>
</dbReference>
<sequence length="904" mass="98173">MVIELFYFWRGADLNFNTTPRHTHTHTHTQQATYTEEEEEVEKTSSSKPRLAKLITSQSIAPVFKKGCDSPIKDIFDVFPRFVIAYCSISPSPIVHEASSPLQGKTARNMSDFRSPIDTSVPSLSLQMPQMTTQQHRRDYSGSITLDDPTLGRPASGDAATMQEGAETDPRLSEGMATLHLGTGADQPSPPPPTDPAVLKLVVEVLASEQGIPALLQRLKQSIASAKHHGAETTEAKTKLTSNQEFGTFLKKRAGLEDDSAQTLKKLARATQDNIRRPEQRGGTFVHVYEEMVHIHERMADNGIQFAATLLQMNEELLEAAGNAERNRKVWKANGLAAEQKVVDLEAAMRKSKAKYDSLAEEYDRARTGESRPGGGKVLGAFKAHKSAAQQEEELLKKVQTADQIYHSAVTSLQSEKAQLQTTTRPEIVKSLQEAIREIDSAVGMQMQRFALNNENLLLGNGLVISPFRNAASIGPNQPRSMRYAIASISIDKDLDEFVAGYHSKVQPNPGEIKYERNPVLGSAPSAMGHSSLPSVSHTSKPSISQAAPQGGYQQSPQSFSVNSRTGHSNSFSSSTPGGPGLQGPGPGTIVPAAASTPTSAEPLKSFHQPNHSRTFSQGNMLNSPVSPPSQQYGAGPAPGAPRFPNGGPTTTGPPQLGALPFQDNEGPSTKSASPPQLGLPYQPPGPSAPPAYSAPNHGPPASKPVFGVHLGRLYERDGLAVPMVVYQCIQAVDLFGLGVEGIYRQSGSLNHINRLKTMFDSESQAQALDFRNPENFFHDVNSVTGLLKQFFRDLPDPLFTTEHHSSFINAAKNEDEIVRRDSLHAIINSLPDPNYATLRALMLHLHRVIDNSHVNRMNSHNLAVILGPTLMGTDPSTAITDAGWQIKVIDTILVNTYQIFDED</sequence>
<evidence type="ECO:0000259" key="6">
    <source>
        <dbReference type="PROSITE" id="PS51741"/>
    </source>
</evidence>
<gene>
    <name evidence="7" type="ORF">Triagg1_3844</name>
</gene>
<dbReference type="InterPro" id="IPR027267">
    <property type="entry name" value="AH/BAR_dom_sf"/>
</dbReference>
<feature type="compositionally biased region" description="Low complexity" evidence="4">
    <location>
        <begin position="634"/>
        <end position="655"/>
    </location>
</feature>
<evidence type="ECO:0000256" key="3">
    <source>
        <dbReference type="SAM" id="Coils"/>
    </source>
</evidence>
<dbReference type="SUPFAM" id="SSF48350">
    <property type="entry name" value="GTPase activation domain, GAP"/>
    <property type="match status" value="1"/>
</dbReference>
<dbReference type="FunFam" id="1.10.555.10:FF:000041">
    <property type="entry name" value="Rho GTPase activator (Rgd1)"/>
    <property type="match status" value="1"/>
</dbReference>
<name>A0AAE1IH39_9HYPO</name>
<dbReference type="PANTHER" id="PTHR23176">
    <property type="entry name" value="RHO/RAC/CDC GTPASE-ACTIVATING PROTEIN"/>
    <property type="match status" value="1"/>
</dbReference>
<reference evidence="7" key="1">
    <citation type="submission" date="2023-11" db="EMBL/GenBank/DDBJ databases">
        <title>The genome sequences of three competitors of mushroom-forming fungi.</title>
        <authorList>
            <person name="Beijen E."/>
            <person name="Ohm R.A."/>
        </authorList>
    </citation>
    <scope>NUCLEOTIDE SEQUENCE</scope>
    <source>
        <strain evidence="7">CBS 100526</strain>
    </source>
</reference>
<dbReference type="Gene3D" id="1.10.555.10">
    <property type="entry name" value="Rho GTPase activation protein"/>
    <property type="match status" value="1"/>
</dbReference>
<keyword evidence="2 3" id="KW-0175">Coiled coil</keyword>
<dbReference type="PROSITE" id="PS50238">
    <property type="entry name" value="RHOGAP"/>
    <property type="match status" value="1"/>
</dbReference>
<dbReference type="InterPro" id="IPR031160">
    <property type="entry name" value="F_BAR_dom"/>
</dbReference>
<organism evidence="7 8">
    <name type="scientific">Trichoderma aggressivum f. europaeum</name>
    <dbReference type="NCBI Taxonomy" id="173218"/>
    <lineage>
        <taxon>Eukaryota</taxon>
        <taxon>Fungi</taxon>
        <taxon>Dikarya</taxon>
        <taxon>Ascomycota</taxon>
        <taxon>Pezizomycotina</taxon>
        <taxon>Sordariomycetes</taxon>
        <taxon>Hypocreomycetidae</taxon>
        <taxon>Hypocreales</taxon>
        <taxon>Hypocreaceae</taxon>
        <taxon>Trichoderma</taxon>
    </lineage>
</organism>
<evidence type="ECO:0000256" key="4">
    <source>
        <dbReference type="SAM" id="MobiDB-lite"/>
    </source>
</evidence>
<dbReference type="GO" id="GO:0005096">
    <property type="term" value="F:GTPase activator activity"/>
    <property type="evidence" value="ECO:0007669"/>
    <property type="project" value="UniProtKB-KW"/>
</dbReference>